<feature type="non-terminal residue" evidence="2">
    <location>
        <position position="1"/>
    </location>
</feature>
<dbReference type="InterPro" id="IPR011051">
    <property type="entry name" value="RmlC_Cupin_sf"/>
</dbReference>
<evidence type="ECO:0000259" key="1">
    <source>
        <dbReference type="Pfam" id="PF01050"/>
    </source>
</evidence>
<comment type="caution">
    <text evidence="2">The sequence shown here is derived from an EMBL/GenBank/DDBJ whole genome shotgun (WGS) entry which is preliminary data.</text>
</comment>
<dbReference type="GO" id="GO:0016779">
    <property type="term" value="F:nucleotidyltransferase activity"/>
    <property type="evidence" value="ECO:0007669"/>
    <property type="project" value="InterPro"/>
</dbReference>
<dbReference type="AlphaFoldDB" id="A0AAW8AIZ1"/>
<reference evidence="2" key="1">
    <citation type="submission" date="2023-07" db="EMBL/GenBank/DDBJ databases">
        <authorList>
            <person name="Peng Z."/>
        </authorList>
    </citation>
    <scope>NUCLEOTIDE SEQUENCE</scope>
    <source>
        <strain evidence="2">KP219</strain>
    </source>
</reference>
<dbReference type="GO" id="GO:0005976">
    <property type="term" value="P:polysaccharide metabolic process"/>
    <property type="evidence" value="ECO:0007669"/>
    <property type="project" value="InterPro"/>
</dbReference>
<sequence length="60" mass="6533">STDIPLGTVHRLENPGIMPLKLLEGQTGRYLGEDDIVRFDGVYGRTPDRHTPSDTPAADA</sequence>
<protein>
    <recommendedName>
        <fullName evidence="1">Mannose-6-phosphate isomerase type II C-terminal domain-containing protein</fullName>
    </recommendedName>
</protein>
<dbReference type="EMBL" id="JAUUIA010000471">
    <property type="protein sequence ID" value="MDP0971223.1"/>
    <property type="molecule type" value="Genomic_DNA"/>
</dbReference>
<gene>
    <name evidence="2" type="ORF">Q6294_30235</name>
</gene>
<dbReference type="Pfam" id="PF01050">
    <property type="entry name" value="MannoseP_isomer"/>
    <property type="match status" value="1"/>
</dbReference>
<evidence type="ECO:0000313" key="2">
    <source>
        <dbReference type="EMBL" id="MDP0971223.1"/>
    </source>
</evidence>
<accession>A0AAW8AIZ1</accession>
<organism evidence="2 3">
    <name type="scientific">Klebsiella pneumoniae</name>
    <dbReference type="NCBI Taxonomy" id="573"/>
    <lineage>
        <taxon>Bacteria</taxon>
        <taxon>Pseudomonadati</taxon>
        <taxon>Pseudomonadota</taxon>
        <taxon>Gammaproteobacteria</taxon>
        <taxon>Enterobacterales</taxon>
        <taxon>Enterobacteriaceae</taxon>
        <taxon>Klebsiella/Raoultella group</taxon>
        <taxon>Klebsiella</taxon>
        <taxon>Klebsiella pneumoniae complex</taxon>
    </lineage>
</organism>
<name>A0AAW8AIZ1_KLEPN</name>
<dbReference type="Proteomes" id="UP001244490">
    <property type="component" value="Unassembled WGS sequence"/>
</dbReference>
<proteinExistence type="predicted"/>
<feature type="domain" description="Mannose-6-phosphate isomerase type II C-terminal" evidence="1">
    <location>
        <begin position="1"/>
        <end position="40"/>
    </location>
</feature>
<evidence type="ECO:0000313" key="3">
    <source>
        <dbReference type="Proteomes" id="UP001244490"/>
    </source>
</evidence>
<dbReference type="SUPFAM" id="SSF51182">
    <property type="entry name" value="RmlC-like cupins"/>
    <property type="match status" value="1"/>
</dbReference>
<dbReference type="InterPro" id="IPR001538">
    <property type="entry name" value="Man6P_isomerase-2_C"/>
</dbReference>